<keyword evidence="11" id="KW-0472">Membrane</keyword>
<evidence type="ECO:0000313" key="20">
    <source>
        <dbReference type="Proteomes" id="UP000474175"/>
    </source>
</evidence>
<feature type="domain" description="Soluble ligand binding" evidence="17">
    <location>
        <begin position="318"/>
        <end position="359"/>
    </location>
</feature>
<name>A0A6L9LIN2_9BACT</name>
<dbReference type="Pfam" id="PF10531">
    <property type="entry name" value="SLBB"/>
    <property type="match status" value="3"/>
</dbReference>
<dbReference type="Proteomes" id="UP000474175">
    <property type="component" value="Unassembled WGS sequence"/>
</dbReference>
<feature type="domain" description="Soluble ligand binding" evidence="17">
    <location>
        <begin position="672"/>
        <end position="710"/>
    </location>
</feature>
<comment type="similarity">
    <text evidence="2">Belongs to the BexD/CtrA/VexA family.</text>
</comment>
<evidence type="ECO:0000259" key="16">
    <source>
        <dbReference type="Pfam" id="PF02563"/>
    </source>
</evidence>
<evidence type="ECO:0000256" key="2">
    <source>
        <dbReference type="ARBA" id="ARBA00009450"/>
    </source>
</evidence>
<dbReference type="GO" id="GO:0006811">
    <property type="term" value="P:monoatomic ion transport"/>
    <property type="evidence" value="ECO:0007669"/>
    <property type="project" value="UniProtKB-KW"/>
</dbReference>
<evidence type="ECO:0000256" key="8">
    <source>
        <dbReference type="ARBA" id="ARBA00023047"/>
    </source>
</evidence>
<evidence type="ECO:0000256" key="3">
    <source>
        <dbReference type="ARBA" id="ARBA00022448"/>
    </source>
</evidence>
<keyword evidence="4" id="KW-1134">Transmembrane beta strand</keyword>
<protein>
    <submittedName>
        <fullName evidence="19">Sugar transporter</fullName>
    </submittedName>
</protein>
<dbReference type="Pfam" id="PF02563">
    <property type="entry name" value="Poly_export"/>
    <property type="match status" value="1"/>
</dbReference>
<evidence type="ECO:0000256" key="5">
    <source>
        <dbReference type="ARBA" id="ARBA00022597"/>
    </source>
</evidence>
<dbReference type="GO" id="GO:0009279">
    <property type="term" value="C:cell outer membrane"/>
    <property type="evidence" value="ECO:0007669"/>
    <property type="project" value="UniProtKB-SubCell"/>
</dbReference>
<keyword evidence="6" id="KW-0812">Transmembrane</keyword>
<dbReference type="PANTHER" id="PTHR33619:SF3">
    <property type="entry name" value="POLYSACCHARIDE EXPORT PROTEIN GFCE-RELATED"/>
    <property type="match status" value="1"/>
</dbReference>
<feature type="domain" description="Polysaccharide export protein N-terminal" evidence="16">
    <location>
        <begin position="144"/>
        <end position="208"/>
    </location>
</feature>
<organism evidence="19 20">
    <name type="scientific">Spirosoma terrae</name>
    <dbReference type="NCBI Taxonomy" id="1968276"/>
    <lineage>
        <taxon>Bacteria</taxon>
        <taxon>Pseudomonadati</taxon>
        <taxon>Bacteroidota</taxon>
        <taxon>Cytophagia</taxon>
        <taxon>Cytophagales</taxon>
        <taxon>Cytophagaceae</taxon>
        <taxon>Spirosoma</taxon>
    </lineage>
</organism>
<evidence type="ECO:0000256" key="12">
    <source>
        <dbReference type="ARBA" id="ARBA00023139"/>
    </source>
</evidence>
<dbReference type="EMBL" id="JAAFZH010000027">
    <property type="protein sequence ID" value="NDU99262.1"/>
    <property type="molecule type" value="Genomic_DNA"/>
</dbReference>
<feature type="domain" description="SLBB" evidence="18">
    <location>
        <begin position="588"/>
        <end position="664"/>
    </location>
</feature>
<evidence type="ECO:0000256" key="13">
    <source>
        <dbReference type="ARBA" id="ARBA00023237"/>
    </source>
</evidence>
<keyword evidence="7 15" id="KW-0732">Signal</keyword>
<keyword evidence="12" id="KW-0564">Palmitate</keyword>
<keyword evidence="5 19" id="KW-0762">Sugar transport</keyword>
<dbReference type="InterPro" id="IPR003715">
    <property type="entry name" value="Poly_export_N"/>
</dbReference>
<comment type="caution">
    <text evidence="19">The sequence shown here is derived from an EMBL/GenBank/DDBJ whole genome shotgun (WGS) entry which is preliminary data.</text>
</comment>
<dbReference type="GO" id="GO:0046930">
    <property type="term" value="C:pore complex"/>
    <property type="evidence" value="ECO:0007669"/>
    <property type="project" value="UniProtKB-KW"/>
</dbReference>
<dbReference type="InterPro" id="IPR019554">
    <property type="entry name" value="Soluble_ligand-bd"/>
</dbReference>
<evidence type="ECO:0000256" key="4">
    <source>
        <dbReference type="ARBA" id="ARBA00022452"/>
    </source>
</evidence>
<keyword evidence="8" id="KW-0625">Polysaccharide transport</keyword>
<evidence type="ECO:0000256" key="11">
    <source>
        <dbReference type="ARBA" id="ARBA00023136"/>
    </source>
</evidence>
<dbReference type="Pfam" id="PF22461">
    <property type="entry name" value="SLBB_2"/>
    <property type="match status" value="2"/>
</dbReference>
<feature type="domain" description="SLBB" evidence="18">
    <location>
        <begin position="231"/>
        <end position="309"/>
    </location>
</feature>
<evidence type="ECO:0000256" key="14">
    <source>
        <dbReference type="ARBA" id="ARBA00023288"/>
    </source>
</evidence>
<evidence type="ECO:0000256" key="15">
    <source>
        <dbReference type="SAM" id="SignalP"/>
    </source>
</evidence>
<feature type="chain" id="PRO_5027106148" evidence="15">
    <location>
        <begin position="28"/>
        <end position="782"/>
    </location>
</feature>
<dbReference type="PANTHER" id="PTHR33619">
    <property type="entry name" value="POLYSACCHARIDE EXPORT PROTEIN GFCE-RELATED"/>
    <property type="match status" value="1"/>
</dbReference>
<keyword evidence="20" id="KW-1185">Reference proteome</keyword>
<proteinExistence type="inferred from homology"/>
<reference evidence="19 20" key="1">
    <citation type="submission" date="2020-02" db="EMBL/GenBank/DDBJ databases">
        <title>Draft genome sequence of two Spirosoma agri KCTC 52727 and Spirosoma terrae KCTC 52035.</title>
        <authorList>
            <person name="Rojas J."/>
            <person name="Ambika Manirajan B."/>
            <person name="Suarez C."/>
            <person name="Ratering S."/>
            <person name="Schnell S."/>
        </authorList>
    </citation>
    <scope>NUCLEOTIDE SEQUENCE [LARGE SCALE GENOMIC DNA]</scope>
    <source>
        <strain evidence="19 20">KCTC 52035</strain>
    </source>
</reference>
<gene>
    <name evidence="19" type="ORF">GK108_30565</name>
</gene>
<dbReference type="InterPro" id="IPR054765">
    <property type="entry name" value="SLBB_dom"/>
</dbReference>
<accession>A0A6L9LIN2</accession>
<keyword evidence="9" id="KW-0406">Ion transport</keyword>
<keyword evidence="13" id="KW-0998">Cell outer membrane</keyword>
<dbReference type="InterPro" id="IPR049712">
    <property type="entry name" value="Poly_export"/>
</dbReference>
<keyword evidence="10" id="KW-0626">Porin</keyword>
<evidence type="ECO:0000259" key="18">
    <source>
        <dbReference type="Pfam" id="PF22461"/>
    </source>
</evidence>
<evidence type="ECO:0000313" key="19">
    <source>
        <dbReference type="EMBL" id="NDU99262.1"/>
    </source>
</evidence>
<comment type="subcellular location">
    <subcellularLocation>
        <location evidence="1">Cell outer membrane</location>
        <topology evidence="1">Multi-pass membrane protein</topology>
    </subcellularLocation>
</comment>
<evidence type="ECO:0000256" key="6">
    <source>
        <dbReference type="ARBA" id="ARBA00022692"/>
    </source>
</evidence>
<feature type="domain" description="Soluble ligand binding" evidence="17">
    <location>
        <begin position="489"/>
        <end position="537"/>
    </location>
</feature>
<feature type="signal peptide" evidence="15">
    <location>
        <begin position="1"/>
        <end position="27"/>
    </location>
</feature>
<evidence type="ECO:0000256" key="1">
    <source>
        <dbReference type="ARBA" id="ARBA00004571"/>
    </source>
</evidence>
<evidence type="ECO:0000256" key="10">
    <source>
        <dbReference type="ARBA" id="ARBA00023114"/>
    </source>
</evidence>
<dbReference type="Gene3D" id="3.10.560.10">
    <property type="entry name" value="Outer membrane lipoprotein wza domain like"/>
    <property type="match status" value="6"/>
</dbReference>
<dbReference type="GO" id="GO:0015288">
    <property type="term" value="F:porin activity"/>
    <property type="evidence" value="ECO:0007669"/>
    <property type="project" value="UniProtKB-KW"/>
</dbReference>
<dbReference type="AlphaFoldDB" id="A0A6L9LIN2"/>
<dbReference type="GO" id="GO:0015159">
    <property type="term" value="F:polysaccharide transmembrane transporter activity"/>
    <property type="evidence" value="ECO:0007669"/>
    <property type="project" value="InterPro"/>
</dbReference>
<dbReference type="SUPFAM" id="SSF142984">
    <property type="entry name" value="Nqo1 middle domain-like"/>
    <property type="match status" value="1"/>
</dbReference>
<evidence type="ECO:0000256" key="9">
    <source>
        <dbReference type="ARBA" id="ARBA00023065"/>
    </source>
</evidence>
<sequence length="782" mass="86439">MTFFARNAGHCYCFALICVLGWYGALAQSVDTISDEQVKQFVQQAKASGLTETQIEQLAKSKGYTEADIARLRQRINQLIGDARTELSAGASDRKQQAAETDVVRQQPATLSTPLDQTVTSAVFGASLFSTSNLTFEPNLRIPTPRNYLLGPEDELVIEVYGHAQQTYRPKVSPEGSIHIENLGPIYVNGLTIEQAQQRIVGRLRTLYQGLNSAGSGIQAQITLGSIRSMKVTLIGQVVRPGTYTLSSLASVFNALYVAGGPSPERGSFRDIRVYRNNRLVRTLDIYDFLLRADQKDNIRLHDQDIVFVDHYHTRIELNGEVKQPGIYETKAGETLQTILNFAGGYTDRAYTATVALRRNTATARRYVTINASELAGFIPQSGDTYEIGTILDRFDNKVTINGAVFRPGDFALESCATLKQLLKRAEGLREDAFLNRATIRRLRSDLNPEMIDVDLNKLIRNEIPDIALQRDDIVTISAISELREQRTVSIQGAVNKVGTFPFADSMTVASLIVLAGGFTEGAISSRIEIARRITGNTTDLPDGQTTRILSFSVDRHLRLEPADATLLLEPFDQVFVRSSPRYEPQKGVIIRGEVNYPGSYAIRTATDRITDLITRSGGLKADAYLPAARFKRKTEAISVDMQKVLLNPADLGNLLLQDGDTLTIPRRVDLVRIRGEVLNPATVEYNPTKSFRAYLDEAGGFTNKALRRKTYAIAANGKIRPAKSWLGFVRYPRPERDMDIIVPATPSREQPKLSATERAALFSVIASGAAVVLAVLRTFTN</sequence>
<keyword evidence="3" id="KW-0813">Transport</keyword>
<dbReference type="Gene3D" id="3.30.1950.10">
    <property type="entry name" value="wza like domain"/>
    <property type="match status" value="1"/>
</dbReference>
<evidence type="ECO:0000256" key="7">
    <source>
        <dbReference type="ARBA" id="ARBA00022729"/>
    </source>
</evidence>
<keyword evidence="14" id="KW-0449">Lipoprotein</keyword>
<evidence type="ECO:0000259" key="17">
    <source>
        <dbReference type="Pfam" id="PF10531"/>
    </source>
</evidence>